<sequence>MQGTSPAQPQSIMIIRHAEKPAGTIQGNNLYGAIDKHSLTPMGWQRAGALCVLFAAQGAPVRQGVVTPTAIFASGVEHDSTKSLRPEETVVPVAALLNGVAESSFLPGPPPSSLVVPLNGGYTLGNERDLVKAVLALTGNVLIAWQHQNIPAITQQIIQQAQVSNPDDIPSQWPDGRFDMVFVFTRSSAGYTFAQVPQLLLPGDSSKPFPA</sequence>
<evidence type="ECO:0000313" key="2">
    <source>
        <dbReference type="Proteomes" id="UP000199181"/>
    </source>
</evidence>
<dbReference type="AlphaFoldDB" id="A0A1I0KUW5"/>
<keyword evidence="2" id="KW-1185">Reference proteome</keyword>
<organism evidence="1 2">
    <name type="scientific">Stigmatella erecta</name>
    <dbReference type="NCBI Taxonomy" id="83460"/>
    <lineage>
        <taxon>Bacteria</taxon>
        <taxon>Pseudomonadati</taxon>
        <taxon>Myxococcota</taxon>
        <taxon>Myxococcia</taxon>
        <taxon>Myxococcales</taxon>
        <taxon>Cystobacterineae</taxon>
        <taxon>Archangiaceae</taxon>
        <taxon>Stigmatella</taxon>
    </lineage>
</organism>
<gene>
    <name evidence="1" type="ORF">SAMN05443639_114123</name>
</gene>
<name>A0A1I0KUW5_9BACT</name>
<evidence type="ECO:0000313" key="1">
    <source>
        <dbReference type="EMBL" id="SEU29531.1"/>
    </source>
</evidence>
<dbReference type="EMBL" id="FOIJ01000014">
    <property type="protein sequence ID" value="SEU29531.1"/>
    <property type="molecule type" value="Genomic_DNA"/>
</dbReference>
<dbReference type="RefSeq" id="WP_093524515.1">
    <property type="nucleotide sequence ID" value="NZ_FOIJ01000014.1"/>
</dbReference>
<accession>A0A1I0KUW5</accession>
<protein>
    <recommendedName>
        <fullName evidence="3">Histidine phosphatase superfamily (Branch 1)</fullName>
    </recommendedName>
</protein>
<dbReference type="Proteomes" id="UP000199181">
    <property type="component" value="Unassembled WGS sequence"/>
</dbReference>
<proteinExistence type="predicted"/>
<reference evidence="2" key="1">
    <citation type="submission" date="2016-10" db="EMBL/GenBank/DDBJ databases">
        <authorList>
            <person name="Varghese N."/>
            <person name="Submissions S."/>
        </authorList>
    </citation>
    <scope>NUCLEOTIDE SEQUENCE [LARGE SCALE GENOMIC DNA]</scope>
    <source>
        <strain evidence="2">DSM 16858</strain>
    </source>
</reference>
<evidence type="ECO:0008006" key="3">
    <source>
        <dbReference type="Google" id="ProtNLM"/>
    </source>
</evidence>